<dbReference type="Pfam" id="PF00560">
    <property type="entry name" value="LRR_1"/>
    <property type="match status" value="3"/>
</dbReference>
<dbReference type="AlphaFoldDB" id="A0A250XMV7"/>
<gene>
    <name evidence="6" type="ORF">CEUSTIGMA_g11835.t1</name>
</gene>
<dbReference type="SUPFAM" id="SSF52058">
    <property type="entry name" value="L domain-like"/>
    <property type="match status" value="1"/>
</dbReference>
<dbReference type="Gene3D" id="3.80.10.10">
    <property type="entry name" value="Ribonuclease Inhibitor"/>
    <property type="match status" value="1"/>
</dbReference>
<keyword evidence="4" id="KW-0732">Signal</keyword>
<evidence type="ECO:0000313" key="7">
    <source>
        <dbReference type="Proteomes" id="UP000232323"/>
    </source>
</evidence>
<proteinExistence type="predicted"/>
<keyword evidence="3" id="KW-0677">Repeat</keyword>
<dbReference type="STRING" id="1157962.A0A250XMV7"/>
<evidence type="ECO:0000256" key="4">
    <source>
        <dbReference type="SAM" id="SignalP"/>
    </source>
</evidence>
<name>A0A250XMV7_9CHLO</name>
<evidence type="ECO:0000313" key="6">
    <source>
        <dbReference type="EMBL" id="GAX84414.1"/>
    </source>
</evidence>
<evidence type="ECO:0000256" key="2">
    <source>
        <dbReference type="ARBA" id="ARBA00022614"/>
    </source>
</evidence>
<feature type="signal peptide" evidence="4">
    <location>
        <begin position="1"/>
        <end position="23"/>
    </location>
</feature>
<dbReference type="OrthoDB" id="513182at2759"/>
<evidence type="ECO:0000256" key="3">
    <source>
        <dbReference type="ARBA" id="ARBA00022737"/>
    </source>
</evidence>
<comment type="caution">
    <text evidence="6">The sequence shown here is derived from an EMBL/GenBank/DDBJ whole genome shotgun (WGS) entry which is preliminary data.</text>
</comment>
<comment type="subcellular location">
    <subcellularLocation>
        <location evidence="1">Cytoplasm</location>
        <location evidence="1">Cytoskeleton</location>
        <location evidence="1">Cilium axoneme</location>
    </subcellularLocation>
</comment>
<reference evidence="6 7" key="1">
    <citation type="submission" date="2017-08" db="EMBL/GenBank/DDBJ databases">
        <title>Acidophilic green algal genome provides insights into adaptation to an acidic environment.</title>
        <authorList>
            <person name="Hirooka S."/>
            <person name="Hirose Y."/>
            <person name="Kanesaki Y."/>
            <person name="Higuchi S."/>
            <person name="Fujiwara T."/>
            <person name="Onuma R."/>
            <person name="Era A."/>
            <person name="Ohbayashi R."/>
            <person name="Uzuka A."/>
            <person name="Nozaki H."/>
            <person name="Yoshikawa H."/>
            <person name="Miyagishima S.Y."/>
        </authorList>
    </citation>
    <scope>NUCLEOTIDE SEQUENCE [LARGE SCALE GENOMIC DNA]</scope>
    <source>
        <strain evidence="6 7">NIES-2499</strain>
    </source>
</reference>
<dbReference type="InterPro" id="IPR050647">
    <property type="entry name" value="Plant_LRR-RLKs"/>
</dbReference>
<evidence type="ECO:0000256" key="1">
    <source>
        <dbReference type="ARBA" id="ARBA00004430"/>
    </source>
</evidence>
<organism evidence="6 7">
    <name type="scientific">Chlamydomonas eustigma</name>
    <dbReference type="NCBI Taxonomy" id="1157962"/>
    <lineage>
        <taxon>Eukaryota</taxon>
        <taxon>Viridiplantae</taxon>
        <taxon>Chlorophyta</taxon>
        <taxon>core chlorophytes</taxon>
        <taxon>Chlorophyceae</taxon>
        <taxon>CS clade</taxon>
        <taxon>Chlamydomonadales</taxon>
        <taxon>Chlamydomonadaceae</taxon>
        <taxon>Chlamydomonas</taxon>
    </lineage>
</organism>
<accession>A0A250XMV7</accession>
<keyword evidence="2" id="KW-0433">Leucine-rich repeat</keyword>
<dbReference type="InterPro" id="IPR057013">
    <property type="entry name" value="LRR_ComC"/>
</dbReference>
<dbReference type="EMBL" id="BEGY01000125">
    <property type="protein sequence ID" value="GAX84414.1"/>
    <property type="molecule type" value="Genomic_DNA"/>
</dbReference>
<dbReference type="InterPro" id="IPR001611">
    <property type="entry name" value="Leu-rich_rpt"/>
</dbReference>
<protein>
    <recommendedName>
        <fullName evidence="5">EGF-like domain-containing protein</fullName>
    </recommendedName>
</protein>
<keyword evidence="7" id="KW-1185">Reference proteome</keyword>
<sequence length="400" mass="43952">MKSRTRYATLLYTLFLIAENCVSLPLNTSAYLSQIVEDIHAARPLRNSYQIPCSPVFQLLTLALFYNSTNGPNWYRKDGWNSTVWTVPNIISYVSKTCTQKLGTSVISLPAWCCWYGVYCCLSQNSCPNIVMNNGTYVEQLICGNCTVGNITGLDLADNNLIGNISWSNVTQEISYPLYHQFLPAIACDMKFLFLQNNQLEETIPQALSDFTALKAVNLGYNQIRGQLPPLQNLDYLQVLAVANNRISGALPTGICAGNNSITNLILGNNLLTGTFDTTGCRLLISVQSQNNKIKGTLPNLTGYGALHILQMANNLITGSIPPGFGKGKFITSLNLASNRLNGTIPADFSLNLQYLNQLSLTNNYFEGTIPTTFFSYLGSLSAAYFDNNFLSGSIPDSIR</sequence>
<dbReference type="InterPro" id="IPR032675">
    <property type="entry name" value="LRR_dom_sf"/>
</dbReference>
<feature type="chain" id="PRO_5012264748" description="EGF-like domain-containing protein" evidence="4">
    <location>
        <begin position="24"/>
        <end position="400"/>
    </location>
</feature>
<dbReference type="Proteomes" id="UP000232323">
    <property type="component" value="Unassembled WGS sequence"/>
</dbReference>
<dbReference type="GO" id="GO:0005930">
    <property type="term" value="C:axoneme"/>
    <property type="evidence" value="ECO:0007669"/>
    <property type="project" value="UniProtKB-SubCell"/>
</dbReference>
<dbReference type="Pfam" id="PF24141">
    <property type="entry name" value="LRR_ComC"/>
    <property type="match status" value="1"/>
</dbReference>
<evidence type="ECO:0000259" key="5">
    <source>
        <dbReference type="Pfam" id="PF24141"/>
    </source>
</evidence>
<dbReference type="PANTHER" id="PTHR48056">
    <property type="entry name" value="LRR RECEPTOR-LIKE SERINE/THREONINE-PROTEIN KINASE-RELATED"/>
    <property type="match status" value="1"/>
</dbReference>
<feature type="domain" description="EGF-like" evidence="5">
    <location>
        <begin position="193"/>
        <end position="289"/>
    </location>
</feature>